<dbReference type="Pfam" id="PF00702">
    <property type="entry name" value="Hydrolase"/>
    <property type="match status" value="1"/>
</dbReference>
<dbReference type="PRINTS" id="PR00413">
    <property type="entry name" value="HADHALOGNASE"/>
</dbReference>
<reference evidence="2" key="1">
    <citation type="submission" date="2022-11" db="EMBL/GenBank/DDBJ databases">
        <authorList>
            <person name="Petersen C."/>
        </authorList>
    </citation>
    <scope>NUCLEOTIDE SEQUENCE</scope>
    <source>
        <strain evidence="2">IBT 23319</strain>
    </source>
</reference>
<dbReference type="NCBIfam" id="TIGR01493">
    <property type="entry name" value="HAD-SF-IA-v2"/>
    <property type="match status" value="1"/>
</dbReference>
<dbReference type="InterPro" id="IPR051540">
    <property type="entry name" value="S-2-haloacid_dehalogenase"/>
</dbReference>
<evidence type="ECO:0000313" key="2">
    <source>
        <dbReference type="EMBL" id="KAJ5234530.1"/>
    </source>
</evidence>
<dbReference type="InterPro" id="IPR023198">
    <property type="entry name" value="PGP-like_dom2"/>
</dbReference>
<dbReference type="Proteomes" id="UP001147733">
    <property type="component" value="Unassembled WGS sequence"/>
</dbReference>
<evidence type="ECO:0000313" key="3">
    <source>
        <dbReference type="Proteomes" id="UP001147733"/>
    </source>
</evidence>
<proteinExistence type="predicted"/>
<dbReference type="InterPro" id="IPR036412">
    <property type="entry name" value="HAD-like_sf"/>
</dbReference>
<name>A0A9W9P391_PENCI</name>
<dbReference type="EMBL" id="JAPQKT010000003">
    <property type="protein sequence ID" value="KAJ5234530.1"/>
    <property type="molecule type" value="Genomic_DNA"/>
</dbReference>
<dbReference type="InterPro" id="IPR023214">
    <property type="entry name" value="HAD_sf"/>
</dbReference>
<keyword evidence="3" id="KW-1185">Reference proteome</keyword>
<organism evidence="2 3">
    <name type="scientific">Penicillium citrinum</name>
    <dbReference type="NCBI Taxonomy" id="5077"/>
    <lineage>
        <taxon>Eukaryota</taxon>
        <taxon>Fungi</taxon>
        <taxon>Dikarya</taxon>
        <taxon>Ascomycota</taxon>
        <taxon>Pezizomycotina</taxon>
        <taxon>Eurotiomycetes</taxon>
        <taxon>Eurotiomycetidae</taxon>
        <taxon>Eurotiales</taxon>
        <taxon>Aspergillaceae</taxon>
        <taxon>Penicillium</taxon>
    </lineage>
</organism>
<keyword evidence="1" id="KW-0378">Hydrolase</keyword>
<dbReference type="GO" id="GO:0016791">
    <property type="term" value="F:phosphatase activity"/>
    <property type="evidence" value="ECO:0007669"/>
    <property type="project" value="UniProtKB-ARBA"/>
</dbReference>
<dbReference type="InterPro" id="IPR006439">
    <property type="entry name" value="HAD-SF_hydro_IA"/>
</dbReference>
<comment type="caution">
    <text evidence="2">The sequence shown here is derived from an EMBL/GenBank/DDBJ whole genome shotgun (WGS) entry which is preliminary data.</text>
</comment>
<dbReference type="SUPFAM" id="SSF56784">
    <property type="entry name" value="HAD-like"/>
    <property type="match status" value="1"/>
</dbReference>
<accession>A0A9W9P391</accession>
<dbReference type="PANTHER" id="PTHR43316:SF3">
    <property type="entry name" value="HALOACID DEHALOGENASE, TYPE II (AFU_ORTHOLOGUE AFUA_2G07750)-RELATED"/>
    <property type="match status" value="1"/>
</dbReference>
<dbReference type="AlphaFoldDB" id="A0A9W9P391"/>
<gene>
    <name evidence="2" type="ORF">N7469_003698</name>
</gene>
<dbReference type="GeneID" id="81381785"/>
<protein>
    <recommendedName>
        <fullName evidence="4">Haloacid dehalogenase, type II</fullName>
    </recommendedName>
</protein>
<evidence type="ECO:0008006" key="4">
    <source>
        <dbReference type="Google" id="ProtNLM"/>
    </source>
</evidence>
<sequence length="266" mass="29934">MTGQPPRALFFDTFGTVVSWRTCVSKELRAAALHALSDTNRALPDSVRDRASSLTEQDWLDLTVAWRRSYGIFTRTFDPSTTEFITIDQHHYNALKRLLEERDILLLFNDNELRDLTFVWHRLDPWSDSAKGLTLLNTKFITSTLSNGNVSLLEDLKKHGSLPFAHLTSSEHFGAYKPSPTVYLGAASRLGLEPSQCALVAAHLNDLKAAKDCGFQAIYVARELEEAWSADVVAQTRNEGWVDIWVDQDTGGFVEVARRFGIQETD</sequence>
<dbReference type="OrthoDB" id="40579at2759"/>
<reference evidence="2" key="2">
    <citation type="journal article" date="2023" name="IMA Fungus">
        <title>Comparative genomic study of the Penicillium genus elucidates a diverse pangenome and 15 lateral gene transfer events.</title>
        <authorList>
            <person name="Petersen C."/>
            <person name="Sorensen T."/>
            <person name="Nielsen M.R."/>
            <person name="Sondergaard T.E."/>
            <person name="Sorensen J.L."/>
            <person name="Fitzpatrick D.A."/>
            <person name="Frisvad J.C."/>
            <person name="Nielsen K.L."/>
        </authorList>
    </citation>
    <scope>NUCLEOTIDE SEQUENCE</scope>
    <source>
        <strain evidence="2">IBT 23319</strain>
    </source>
</reference>
<dbReference type="Gene3D" id="1.10.150.240">
    <property type="entry name" value="Putative phosphatase, domain 2"/>
    <property type="match status" value="1"/>
</dbReference>
<dbReference type="PANTHER" id="PTHR43316">
    <property type="entry name" value="HYDROLASE, HALOACID DELAHOGENASE-RELATED"/>
    <property type="match status" value="1"/>
</dbReference>
<dbReference type="Gene3D" id="3.40.50.1000">
    <property type="entry name" value="HAD superfamily/HAD-like"/>
    <property type="match status" value="1"/>
</dbReference>
<evidence type="ECO:0000256" key="1">
    <source>
        <dbReference type="ARBA" id="ARBA00022801"/>
    </source>
</evidence>
<dbReference type="RefSeq" id="XP_056502030.1">
    <property type="nucleotide sequence ID" value="XM_056642618.1"/>
</dbReference>